<evidence type="ECO:0000313" key="2">
    <source>
        <dbReference type="Proteomes" id="UP000199345"/>
    </source>
</evidence>
<proteinExistence type="predicted"/>
<dbReference type="PROSITE" id="PS51257">
    <property type="entry name" value="PROKAR_LIPOPROTEIN"/>
    <property type="match status" value="1"/>
</dbReference>
<dbReference type="RefSeq" id="WP_090658248.1">
    <property type="nucleotide sequence ID" value="NZ_FOIA01000013.1"/>
</dbReference>
<sequence length="71" mass="8338">MHTRLIIASASLLIITAGCAGKEQFYRNMYEGWKTRETNIHPRIDQRPLQQPQAMPYDVYDSERKKIQNSK</sequence>
<evidence type="ECO:0008006" key="3">
    <source>
        <dbReference type="Google" id="ProtNLM"/>
    </source>
</evidence>
<name>A0A1I0C5A3_9PROT</name>
<evidence type="ECO:0000313" key="1">
    <source>
        <dbReference type="EMBL" id="SET14706.1"/>
    </source>
</evidence>
<protein>
    <recommendedName>
        <fullName evidence="3">Lipoprotein</fullName>
    </recommendedName>
</protein>
<gene>
    <name evidence="1" type="ORF">SAMN05216326_11339</name>
</gene>
<keyword evidence="2" id="KW-1185">Reference proteome</keyword>
<dbReference type="OrthoDB" id="9916587at2"/>
<dbReference type="EMBL" id="FOIA01000013">
    <property type="protein sequence ID" value="SET14706.1"/>
    <property type="molecule type" value="Genomic_DNA"/>
</dbReference>
<reference evidence="2" key="1">
    <citation type="submission" date="2016-10" db="EMBL/GenBank/DDBJ databases">
        <authorList>
            <person name="Varghese N."/>
            <person name="Submissions S."/>
        </authorList>
    </citation>
    <scope>NUCLEOTIDE SEQUENCE [LARGE SCALE GENOMIC DNA]</scope>
    <source>
        <strain evidence="2">Nm71</strain>
    </source>
</reference>
<dbReference type="AlphaFoldDB" id="A0A1I0C5A3"/>
<accession>A0A1I0C5A3</accession>
<dbReference type="Proteomes" id="UP000199345">
    <property type="component" value="Unassembled WGS sequence"/>
</dbReference>
<organism evidence="1 2">
    <name type="scientific">Nitrosomonas marina</name>
    <dbReference type="NCBI Taxonomy" id="917"/>
    <lineage>
        <taxon>Bacteria</taxon>
        <taxon>Pseudomonadati</taxon>
        <taxon>Pseudomonadota</taxon>
        <taxon>Betaproteobacteria</taxon>
        <taxon>Nitrosomonadales</taxon>
        <taxon>Nitrosomonadaceae</taxon>
        <taxon>Nitrosomonas</taxon>
    </lineage>
</organism>